<proteinExistence type="predicted"/>
<evidence type="ECO:0000313" key="2">
    <source>
        <dbReference type="Proteomes" id="UP000245474"/>
    </source>
</evidence>
<protein>
    <recommendedName>
        <fullName evidence="3">DUF1643 domain-containing protein</fullName>
    </recommendedName>
</protein>
<dbReference type="RefSeq" id="WP_109680248.1">
    <property type="nucleotide sequence ID" value="NZ_CP086615.1"/>
</dbReference>
<evidence type="ECO:0000313" key="1">
    <source>
        <dbReference type="EMBL" id="PWG61089.1"/>
    </source>
</evidence>
<organism evidence="1 2">
    <name type="scientific">Sediminicurvatus halobius</name>
    <dbReference type="NCBI Taxonomy" id="2182432"/>
    <lineage>
        <taxon>Bacteria</taxon>
        <taxon>Pseudomonadati</taxon>
        <taxon>Pseudomonadota</taxon>
        <taxon>Gammaproteobacteria</taxon>
        <taxon>Chromatiales</taxon>
        <taxon>Ectothiorhodospiraceae</taxon>
        <taxon>Sediminicurvatus</taxon>
    </lineage>
</organism>
<dbReference type="OrthoDB" id="9807577at2"/>
<dbReference type="Proteomes" id="UP000245474">
    <property type="component" value="Unassembled WGS sequence"/>
</dbReference>
<reference evidence="1 2" key="1">
    <citation type="submission" date="2018-05" db="EMBL/GenBank/DDBJ databases">
        <title>Spiribacter halobius sp. nov., a moderately halophilic bacterium isolated from marine solar saltern.</title>
        <authorList>
            <person name="Zheng W.-S."/>
            <person name="Lu D.-C."/>
            <person name="Du Z.-J."/>
        </authorList>
    </citation>
    <scope>NUCLEOTIDE SEQUENCE [LARGE SCALE GENOMIC DNA]</scope>
    <source>
        <strain evidence="1 2">E85</strain>
    </source>
</reference>
<dbReference type="EMBL" id="QFFI01000050">
    <property type="protein sequence ID" value="PWG61089.1"/>
    <property type="molecule type" value="Genomic_DNA"/>
</dbReference>
<name>A0A2U2MW53_9GAMM</name>
<dbReference type="AlphaFoldDB" id="A0A2U2MW53"/>
<keyword evidence="2" id="KW-1185">Reference proteome</keyword>
<accession>A0A2U2MW53</accession>
<dbReference type="InterPro" id="IPR012441">
    <property type="entry name" value="DUF1643"/>
</dbReference>
<comment type="caution">
    <text evidence="1">The sequence shown here is derived from an EMBL/GenBank/DDBJ whole genome shotgun (WGS) entry which is preliminary data.</text>
</comment>
<evidence type="ECO:0008006" key="3">
    <source>
        <dbReference type="Google" id="ProtNLM"/>
    </source>
</evidence>
<dbReference type="Pfam" id="PF07799">
    <property type="entry name" value="DUF1643"/>
    <property type="match status" value="1"/>
</dbReference>
<gene>
    <name evidence="1" type="ORF">DEM34_18185</name>
</gene>
<sequence>MSRRNTPESGALFSRCGRYRYRLWRRWSAGDTLLFIMLNPSTADADHDDATIARCRRRAERLGFGGLEVVNLFALRSRDPRALYEAHDPVSPHNDRVLRARVRDAHRVLCGWGNHGRLGGRGRTVLARIQRLGVVPHALALTRFGEPAHPLYLSLHLEPEPIRGVAPQDR</sequence>